<dbReference type="Proteomes" id="UP000789920">
    <property type="component" value="Unassembled WGS sequence"/>
</dbReference>
<keyword evidence="2" id="KW-1185">Reference proteome</keyword>
<name>A0ACA9SNB4_9GLOM</name>
<comment type="caution">
    <text evidence="1">The sequence shown here is derived from an EMBL/GenBank/DDBJ whole genome shotgun (WGS) entry which is preliminary data.</text>
</comment>
<gene>
    <name evidence="1" type="ORF">RPERSI_LOCUS33188</name>
</gene>
<proteinExistence type="predicted"/>
<accession>A0ACA9SNB4</accession>
<sequence length="178" mass="20697">ACKQLVNDTIDWQYQEGIINKEKKSILSESLKVVDLAEQVFGANHARSQLANEINEWHPISKKVNENIRQACVEHGHGRRWNASDYHVNDVVFIDMKECYLASMRGKGEYTPWFNRFGYPSHYLVRVVVNEELPEDDIAGFAHIRSFKFASNIYSVIPIWYRKHFACRSGEGYEKEKG</sequence>
<organism evidence="1 2">
    <name type="scientific">Racocetra persica</name>
    <dbReference type="NCBI Taxonomy" id="160502"/>
    <lineage>
        <taxon>Eukaryota</taxon>
        <taxon>Fungi</taxon>
        <taxon>Fungi incertae sedis</taxon>
        <taxon>Mucoromycota</taxon>
        <taxon>Glomeromycotina</taxon>
        <taxon>Glomeromycetes</taxon>
        <taxon>Diversisporales</taxon>
        <taxon>Gigasporaceae</taxon>
        <taxon>Racocetra</taxon>
    </lineage>
</organism>
<reference evidence="1" key="1">
    <citation type="submission" date="2021-06" db="EMBL/GenBank/DDBJ databases">
        <authorList>
            <person name="Kallberg Y."/>
            <person name="Tangrot J."/>
            <person name="Rosling A."/>
        </authorList>
    </citation>
    <scope>NUCLEOTIDE SEQUENCE</scope>
    <source>
        <strain evidence="1">MA461A</strain>
    </source>
</reference>
<feature type="non-terminal residue" evidence="1">
    <location>
        <position position="1"/>
    </location>
</feature>
<dbReference type="EMBL" id="CAJVQC010142514">
    <property type="protein sequence ID" value="CAG8844406.1"/>
    <property type="molecule type" value="Genomic_DNA"/>
</dbReference>
<protein>
    <submittedName>
        <fullName evidence="1">27819_t:CDS:1</fullName>
    </submittedName>
</protein>
<evidence type="ECO:0000313" key="1">
    <source>
        <dbReference type="EMBL" id="CAG8844406.1"/>
    </source>
</evidence>
<evidence type="ECO:0000313" key="2">
    <source>
        <dbReference type="Proteomes" id="UP000789920"/>
    </source>
</evidence>